<evidence type="ECO:0000313" key="3">
    <source>
        <dbReference type="Proteomes" id="UP001180754"/>
    </source>
</evidence>
<organism evidence="2 3">
    <name type="scientific">Streptomyces lonegramiae</name>
    <dbReference type="NCBI Taxonomy" id="3075524"/>
    <lineage>
        <taxon>Bacteria</taxon>
        <taxon>Bacillati</taxon>
        <taxon>Actinomycetota</taxon>
        <taxon>Actinomycetes</taxon>
        <taxon>Kitasatosporales</taxon>
        <taxon>Streptomycetaceae</taxon>
        <taxon>Streptomyces</taxon>
    </lineage>
</organism>
<comment type="caution">
    <text evidence="2">The sequence shown here is derived from an EMBL/GenBank/DDBJ whole genome shotgun (WGS) entry which is preliminary data.</text>
</comment>
<feature type="compositionally biased region" description="Low complexity" evidence="1">
    <location>
        <begin position="65"/>
        <end position="79"/>
    </location>
</feature>
<name>A0ABU2XXG7_9ACTN</name>
<feature type="region of interest" description="Disordered" evidence="1">
    <location>
        <begin position="16"/>
        <end position="98"/>
    </location>
</feature>
<dbReference type="Proteomes" id="UP001180754">
    <property type="component" value="Unassembled WGS sequence"/>
</dbReference>
<dbReference type="EMBL" id="JAVRFD010000053">
    <property type="protein sequence ID" value="MDT0550301.1"/>
    <property type="molecule type" value="Genomic_DNA"/>
</dbReference>
<gene>
    <name evidence="2" type="ORF">RND15_47835</name>
</gene>
<feature type="region of interest" description="Disordered" evidence="1">
    <location>
        <begin position="107"/>
        <end position="126"/>
    </location>
</feature>
<feature type="compositionally biased region" description="Basic and acidic residues" evidence="1">
    <location>
        <begin position="51"/>
        <end position="63"/>
    </location>
</feature>
<evidence type="ECO:0000256" key="1">
    <source>
        <dbReference type="SAM" id="MobiDB-lite"/>
    </source>
</evidence>
<protein>
    <submittedName>
        <fullName evidence="2">Uncharacterized protein</fullName>
    </submittedName>
</protein>
<sequence>MFADVSGIPDHVHGAVREVGRDPFGHFAGQGDLPGVPGTPQPGQHRQAHRPGQERHSHHDPGDHPAVAEAGRARAPGRADMQPGCTEDLPSAPFEQGVVHRDQERCIVRQDALDDPSGQGQADLIG</sequence>
<reference evidence="2" key="1">
    <citation type="submission" date="2024-05" db="EMBL/GenBank/DDBJ databases">
        <title>30 novel species of actinomycetes from the DSMZ collection.</title>
        <authorList>
            <person name="Nouioui I."/>
        </authorList>
    </citation>
    <scope>NUCLEOTIDE SEQUENCE</scope>
    <source>
        <strain evidence="2">DSM 41529</strain>
    </source>
</reference>
<keyword evidence="3" id="KW-1185">Reference proteome</keyword>
<proteinExistence type="predicted"/>
<evidence type="ECO:0000313" key="2">
    <source>
        <dbReference type="EMBL" id="MDT0550301.1"/>
    </source>
</evidence>
<accession>A0ABU2XXG7</accession>